<gene>
    <name evidence="1" type="ORF">C8F04DRAFT_909864</name>
</gene>
<protein>
    <submittedName>
        <fullName evidence="1">Uncharacterized protein</fullName>
    </submittedName>
</protein>
<organism evidence="1 2">
    <name type="scientific">Mycena alexandri</name>
    <dbReference type="NCBI Taxonomy" id="1745969"/>
    <lineage>
        <taxon>Eukaryota</taxon>
        <taxon>Fungi</taxon>
        <taxon>Dikarya</taxon>
        <taxon>Basidiomycota</taxon>
        <taxon>Agaricomycotina</taxon>
        <taxon>Agaricomycetes</taxon>
        <taxon>Agaricomycetidae</taxon>
        <taxon>Agaricales</taxon>
        <taxon>Marasmiineae</taxon>
        <taxon>Mycenaceae</taxon>
        <taxon>Mycena</taxon>
    </lineage>
</organism>
<accession>A0AAD6X6E9</accession>
<evidence type="ECO:0000313" key="1">
    <source>
        <dbReference type="EMBL" id="KAJ7040748.1"/>
    </source>
</evidence>
<feature type="non-terminal residue" evidence="1">
    <location>
        <position position="109"/>
    </location>
</feature>
<dbReference type="Proteomes" id="UP001218188">
    <property type="component" value="Unassembled WGS sequence"/>
</dbReference>
<proteinExistence type="predicted"/>
<feature type="non-terminal residue" evidence="1">
    <location>
        <position position="1"/>
    </location>
</feature>
<name>A0AAD6X6E9_9AGAR</name>
<keyword evidence="2" id="KW-1185">Reference proteome</keyword>
<evidence type="ECO:0000313" key="2">
    <source>
        <dbReference type="Proteomes" id="UP001218188"/>
    </source>
</evidence>
<sequence length="109" mass="12332">NTNYCPKDEEVPKIRALLEPILQLKKLDDKIRSSRLTDSRRQSINWQHSRLDTSLSKHRALISPVPLDIIGEISFACLPTHRNCVMSASEAPLLLGRICRSTSLSTPRL</sequence>
<reference evidence="1" key="1">
    <citation type="submission" date="2023-03" db="EMBL/GenBank/DDBJ databases">
        <title>Massive genome expansion in bonnet fungi (Mycena s.s.) driven by repeated elements and novel gene families across ecological guilds.</title>
        <authorList>
            <consortium name="Lawrence Berkeley National Laboratory"/>
            <person name="Harder C.B."/>
            <person name="Miyauchi S."/>
            <person name="Viragh M."/>
            <person name="Kuo A."/>
            <person name="Thoen E."/>
            <person name="Andreopoulos B."/>
            <person name="Lu D."/>
            <person name="Skrede I."/>
            <person name="Drula E."/>
            <person name="Henrissat B."/>
            <person name="Morin E."/>
            <person name="Kohler A."/>
            <person name="Barry K."/>
            <person name="LaButti K."/>
            <person name="Morin E."/>
            <person name="Salamov A."/>
            <person name="Lipzen A."/>
            <person name="Mereny Z."/>
            <person name="Hegedus B."/>
            <person name="Baldrian P."/>
            <person name="Stursova M."/>
            <person name="Weitz H."/>
            <person name="Taylor A."/>
            <person name="Grigoriev I.V."/>
            <person name="Nagy L.G."/>
            <person name="Martin F."/>
            <person name="Kauserud H."/>
        </authorList>
    </citation>
    <scope>NUCLEOTIDE SEQUENCE</scope>
    <source>
        <strain evidence="1">CBHHK200</strain>
    </source>
</reference>
<dbReference type="EMBL" id="JARJCM010000020">
    <property type="protein sequence ID" value="KAJ7040748.1"/>
    <property type="molecule type" value="Genomic_DNA"/>
</dbReference>
<dbReference type="AlphaFoldDB" id="A0AAD6X6E9"/>
<comment type="caution">
    <text evidence="1">The sequence shown here is derived from an EMBL/GenBank/DDBJ whole genome shotgun (WGS) entry which is preliminary data.</text>
</comment>